<reference evidence="3 4" key="1">
    <citation type="submission" date="2016-10" db="EMBL/GenBank/DDBJ databases">
        <authorList>
            <person name="Varghese N."/>
            <person name="Submissions S."/>
        </authorList>
    </citation>
    <scope>NUCLEOTIDE SEQUENCE [LARGE SCALE GENOMIC DNA]</scope>
    <source>
        <strain evidence="3 4">NLAE-zl-C224</strain>
    </source>
</reference>
<dbReference type="Gene3D" id="3.30.70.100">
    <property type="match status" value="1"/>
</dbReference>
<dbReference type="STRING" id="1494.SAMN05216497_12815"/>
<keyword evidence="4" id="KW-1185">Reference proteome</keyword>
<sequence length="67" mass="7665">MRSVIKVFELKNTSDVAKIKKAISNKTGILAIQINIKKMEVDVVYDDYFLKIEDIINCIEDLGYSIL</sequence>
<dbReference type="GeneID" id="70576048"/>
<dbReference type="CDD" id="cd00371">
    <property type="entry name" value="HMA"/>
    <property type="match status" value="1"/>
</dbReference>
<evidence type="ECO:0000259" key="1">
    <source>
        <dbReference type="PROSITE" id="PS50846"/>
    </source>
</evidence>
<organism evidence="2 5">
    <name type="scientific">Clostridium cochlearium</name>
    <dbReference type="NCBI Taxonomy" id="1494"/>
    <lineage>
        <taxon>Bacteria</taxon>
        <taxon>Bacillati</taxon>
        <taxon>Bacillota</taxon>
        <taxon>Clostridia</taxon>
        <taxon>Eubacteriales</taxon>
        <taxon>Clostridiaceae</taxon>
        <taxon>Clostridium</taxon>
    </lineage>
</organism>
<dbReference type="Pfam" id="PF00403">
    <property type="entry name" value="HMA"/>
    <property type="match status" value="1"/>
</dbReference>
<dbReference type="Proteomes" id="UP000528432">
    <property type="component" value="Unassembled WGS sequence"/>
</dbReference>
<evidence type="ECO:0000313" key="4">
    <source>
        <dbReference type="Proteomes" id="UP000198811"/>
    </source>
</evidence>
<proteinExistence type="predicted"/>
<evidence type="ECO:0000313" key="3">
    <source>
        <dbReference type="EMBL" id="SDL39687.1"/>
    </source>
</evidence>
<evidence type="ECO:0000313" key="2">
    <source>
        <dbReference type="EMBL" id="NOH17129.1"/>
    </source>
</evidence>
<dbReference type="Proteomes" id="UP000198811">
    <property type="component" value="Unassembled WGS sequence"/>
</dbReference>
<dbReference type="EMBL" id="JABFIF010000036">
    <property type="protein sequence ID" value="NOH17129.1"/>
    <property type="molecule type" value="Genomic_DNA"/>
</dbReference>
<reference evidence="2 5" key="2">
    <citation type="submission" date="2020-05" db="EMBL/GenBank/DDBJ databases">
        <title>Draft genome sequence of Clostridium cochlearium strain AGROS13 isolated from a sheep dairy farm in New Zealand.</title>
        <authorList>
            <person name="Gupta T.B."/>
            <person name="Jauregui R."/>
            <person name="Risson A.N."/>
            <person name="Brightwell G."/>
            <person name="Maclean P."/>
        </authorList>
    </citation>
    <scope>NUCLEOTIDE SEQUENCE [LARGE SCALE GENOMIC DNA]</scope>
    <source>
        <strain evidence="2 5">AGROS13</strain>
    </source>
</reference>
<dbReference type="GO" id="GO:0046872">
    <property type="term" value="F:metal ion binding"/>
    <property type="evidence" value="ECO:0007669"/>
    <property type="project" value="InterPro"/>
</dbReference>
<dbReference type="OrthoDB" id="1932203at2"/>
<dbReference type="RefSeq" id="WP_089867746.1">
    <property type="nucleotide sequence ID" value="NZ_FNGL01000028.1"/>
</dbReference>
<feature type="domain" description="HMA" evidence="1">
    <location>
        <begin position="1"/>
        <end position="67"/>
    </location>
</feature>
<dbReference type="EMBL" id="FNGL01000028">
    <property type="protein sequence ID" value="SDL39687.1"/>
    <property type="molecule type" value="Genomic_DNA"/>
</dbReference>
<gene>
    <name evidence="2" type="ORF">HMJ28_12230</name>
    <name evidence="3" type="ORF">SAMN05216497_12815</name>
</gene>
<name>A0A239YXJ8_CLOCO</name>
<dbReference type="InterPro" id="IPR036163">
    <property type="entry name" value="HMA_dom_sf"/>
</dbReference>
<comment type="caution">
    <text evidence="2">The sequence shown here is derived from an EMBL/GenBank/DDBJ whole genome shotgun (WGS) entry which is preliminary data.</text>
</comment>
<accession>A0A239YXJ8</accession>
<evidence type="ECO:0000313" key="5">
    <source>
        <dbReference type="Proteomes" id="UP000528432"/>
    </source>
</evidence>
<dbReference type="AlphaFoldDB" id="A0A239YXJ8"/>
<dbReference type="InterPro" id="IPR006121">
    <property type="entry name" value="HMA_dom"/>
</dbReference>
<dbReference type="SUPFAM" id="SSF55008">
    <property type="entry name" value="HMA, heavy metal-associated domain"/>
    <property type="match status" value="1"/>
</dbReference>
<protein>
    <submittedName>
        <fullName evidence="3">Copper chaperone CopZ</fullName>
    </submittedName>
    <submittedName>
        <fullName evidence="2">Heavy-metal-associated domain-containing protein</fullName>
    </submittedName>
</protein>
<dbReference type="PROSITE" id="PS50846">
    <property type="entry name" value="HMA_2"/>
    <property type="match status" value="1"/>
</dbReference>